<keyword evidence="2" id="KW-0240">DNA-directed RNA polymerase</keyword>
<sequence>MNQPNRIDSWLLQDDEKPLTITEDPKIPNAATVLLRKQDHTLGNMIRAQLLLDPTVLFAGYKVPHPLENDIIIKIQCDERSNPADALKRACHLLIRQTVHIKQQFMDQAKNIEMGMGPDQQQNIPGQNSVYDPYSIDNSISNTQQSNNNIIVGGSQIRDPNNASQDVYDF</sequence>
<keyword evidence="3" id="KW-0804">Transcription</keyword>
<dbReference type="FunFam" id="3.30.1360.10:FF:000011">
    <property type="entry name" value="Related to DNA-directed RNA polymerase 13.3K chain"/>
    <property type="match status" value="1"/>
</dbReference>
<dbReference type="Pfam" id="PF13656">
    <property type="entry name" value="RNA_pol_L_2"/>
    <property type="match status" value="1"/>
</dbReference>
<evidence type="ECO:0000256" key="5">
    <source>
        <dbReference type="ARBA" id="ARBA00025751"/>
    </source>
</evidence>
<dbReference type="CDD" id="cd06926">
    <property type="entry name" value="RNAP_II_RPB11"/>
    <property type="match status" value="1"/>
</dbReference>
<evidence type="ECO:0000259" key="6">
    <source>
        <dbReference type="Pfam" id="PF13656"/>
    </source>
</evidence>
<dbReference type="Proteomes" id="UP001355207">
    <property type="component" value="Chromosome 6"/>
</dbReference>
<keyword evidence="8" id="KW-1185">Reference proteome</keyword>
<dbReference type="PANTHER" id="PTHR13946:SF16">
    <property type="entry name" value="DNA-DIRECTED RNA POLYMERASE II SUBUNIT RPB11"/>
    <property type="match status" value="1"/>
</dbReference>
<dbReference type="PANTHER" id="PTHR13946">
    <property type="entry name" value="DNA-DIRECTED RNA POLYMERASE I,II,III"/>
    <property type="match status" value="1"/>
</dbReference>
<evidence type="ECO:0000313" key="7">
    <source>
        <dbReference type="EMBL" id="WWC90060.1"/>
    </source>
</evidence>
<dbReference type="RefSeq" id="XP_066076823.1">
    <property type="nucleotide sequence ID" value="XM_066220726.1"/>
</dbReference>
<feature type="domain" description="DNA-directed RNA polymerase RBP11-like dimerisation" evidence="6">
    <location>
        <begin position="31"/>
        <end position="103"/>
    </location>
</feature>
<keyword evidence="4" id="KW-0539">Nucleus</keyword>
<comment type="subcellular location">
    <subcellularLocation>
        <location evidence="1">Nucleus</location>
    </subcellularLocation>
</comment>
<organism evidence="7 8">
    <name type="scientific">Kwoniella dendrophila CBS 6074</name>
    <dbReference type="NCBI Taxonomy" id="1295534"/>
    <lineage>
        <taxon>Eukaryota</taxon>
        <taxon>Fungi</taxon>
        <taxon>Dikarya</taxon>
        <taxon>Basidiomycota</taxon>
        <taxon>Agaricomycotina</taxon>
        <taxon>Tremellomycetes</taxon>
        <taxon>Tremellales</taxon>
        <taxon>Cryptococcaceae</taxon>
        <taxon>Kwoniella</taxon>
    </lineage>
</organism>
<reference evidence="7 8" key="1">
    <citation type="submission" date="2024-01" db="EMBL/GenBank/DDBJ databases">
        <title>Comparative genomics of Cryptococcus and Kwoniella reveals pathogenesis evolution and contrasting modes of karyotype evolution via chromosome fusion or intercentromeric recombination.</title>
        <authorList>
            <person name="Coelho M.A."/>
            <person name="David-Palma M."/>
            <person name="Shea T."/>
            <person name="Bowers K."/>
            <person name="McGinley-Smith S."/>
            <person name="Mohammad A.W."/>
            <person name="Gnirke A."/>
            <person name="Yurkov A.M."/>
            <person name="Nowrousian M."/>
            <person name="Sun S."/>
            <person name="Cuomo C.A."/>
            <person name="Heitman J."/>
        </authorList>
    </citation>
    <scope>NUCLEOTIDE SEQUENCE [LARGE SCALE GENOMIC DNA]</scope>
    <source>
        <strain evidence="7 8">CBS 6074</strain>
    </source>
</reference>
<dbReference type="GeneID" id="91095663"/>
<dbReference type="InterPro" id="IPR036603">
    <property type="entry name" value="RBP11-like"/>
</dbReference>
<accession>A0AAX4JZU3</accession>
<dbReference type="AlphaFoldDB" id="A0AAX4JZU3"/>
<dbReference type="GO" id="GO:0046983">
    <property type="term" value="F:protein dimerization activity"/>
    <property type="evidence" value="ECO:0007669"/>
    <property type="project" value="InterPro"/>
</dbReference>
<dbReference type="InterPro" id="IPR022905">
    <property type="entry name" value="Rpo11-like"/>
</dbReference>
<evidence type="ECO:0000256" key="4">
    <source>
        <dbReference type="ARBA" id="ARBA00023242"/>
    </source>
</evidence>
<dbReference type="GO" id="GO:0003899">
    <property type="term" value="F:DNA-directed RNA polymerase activity"/>
    <property type="evidence" value="ECO:0007669"/>
    <property type="project" value="InterPro"/>
</dbReference>
<comment type="similarity">
    <text evidence="5">Belongs to the archaeal Rpo11/eukaryotic RPB11/RPC19 RNA polymerase subunit family.</text>
</comment>
<dbReference type="EMBL" id="CP144103">
    <property type="protein sequence ID" value="WWC90060.1"/>
    <property type="molecule type" value="Genomic_DNA"/>
</dbReference>
<evidence type="ECO:0000313" key="8">
    <source>
        <dbReference type="Proteomes" id="UP001355207"/>
    </source>
</evidence>
<evidence type="ECO:0000256" key="2">
    <source>
        <dbReference type="ARBA" id="ARBA00022478"/>
    </source>
</evidence>
<evidence type="ECO:0000256" key="1">
    <source>
        <dbReference type="ARBA" id="ARBA00004123"/>
    </source>
</evidence>
<proteinExistence type="inferred from homology"/>
<dbReference type="GO" id="GO:0005665">
    <property type="term" value="C:RNA polymerase II, core complex"/>
    <property type="evidence" value="ECO:0007669"/>
    <property type="project" value="InterPro"/>
</dbReference>
<dbReference type="Gene3D" id="3.30.1360.10">
    <property type="entry name" value="RNA polymerase, RBP11-like subunit"/>
    <property type="match status" value="1"/>
</dbReference>
<protein>
    <recommendedName>
        <fullName evidence="6">DNA-directed RNA polymerase RBP11-like dimerisation domain-containing protein</fullName>
    </recommendedName>
</protein>
<dbReference type="SUPFAM" id="SSF55257">
    <property type="entry name" value="RBP11-like subunits of RNA polymerase"/>
    <property type="match status" value="1"/>
</dbReference>
<dbReference type="InterPro" id="IPR009025">
    <property type="entry name" value="RBP11-like_dimer"/>
</dbReference>
<dbReference type="HAMAP" id="MF_00261">
    <property type="entry name" value="RNApol_arch_Rpo11"/>
    <property type="match status" value="1"/>
</dbReference>
<gene>
    <name evidence="7" type="ORF">L201_004993</name>
</gene>
<name>A0AAX4JZU3_9TREE</name>
<evidence type="ECO:0000256" key="3">
    <source>
        <dbReference type="ARBA" id="ARBA00023163"/>
    </source>
</evidence>
<dbReference type="InterPro" id="IPR037685">
    <property type="entry name" value="RBP11"/>
</dbReference>
<dbReference type="GO" id="GO:0006366">
    <property type="term" value="P:transcription by RNA polymerase II"/>
    <property type="evidence" value="ECO:0007669"/>
    <property type="project" value="InterPro"/>
</dbReference>